<proteinExistence type="predicted"/>
<reference evidence="1 2" key="1">
    <citation type="submission" date="2018-08" db="EMBL/GenBank/DDBJ databases">
        <title>A genome reference for cultivated species of the human gut microbiota.</title>
        <authorList>
            <person name="Zou Y."/>
            <person name="Xue W."/>
            <person name="Luo G."/>
        </authorList>
    </citation>
    <scope>NUCLEOTIDE SEQUENCE [LARGE SCALE GENOMIC DNA]</scope>
    <source>
        <strain evidence="1 2">AF14-18</strain>
    </source>
</reference>
<dbReference type="Proteomes" id="UP000284543">
    <property type="component" value="Unassembled WGS sequence"/>
</dbReference>
<dbReference type="InterPro" id="IPR023214">
    <property type="entry name" value="HAD_sf"/>
</dbReference>
<organism evidence="1 2">
    <name type="scientific">Enterocloster bolteae</name>
    <dbReference type="NCBI Taxonomy" id="208479"/>
    <lineage>
        <taxon>Bacteria</taxon>
        <taxon>Bacillati</taxon>
        <taxon>Bacillota</taxon>
        <taxon>Clostridia</taxon>
        <taxon>Lachnospirales</taxon>
        <taxon>Lachnospiraceae</taxon>
        <taxon>Enterocloster</taxon>
    </lineage>
</organism>
<comment type="caution">
    <text evidence="1">The sequence shown here is derived from an EMBL/GenBank/DDBJ whole genome shotgun (WGS) entry which is preliminary data.</text>
</comment>
<dbReference type="EMBL" id="QRZM01000003">
    <property type="protein sequence ID" value="RGV76609.1"/>
    <property type="molecule type" value="Genomic_DNA"/>
</dbReference>
<dbReference type="RefSeq" id="WP_118018276.1">
    <property type="nucleotide sequence ID" value="NZ_CAUHGS010000015.1"/>
</dbReference>
<dbReference type="Gene3D" id="3.40.50.1000">
    <property type="entry name" value="HAD superfamily/HAD-like"/>
    <property type="match status" value="1"/>
</dbReference>
<dbReference type="InterPro" id="IPR036412">
    <property type="entry name" value="HAD-like_sf"/>
</dbReference>
<gene>
    <name evidence="1" type="ORF">DWW02_08540</name>
</gene>
<protein>
    <submittedName>
        <fullName evidence="1">ATPase P</fullName>
    </submittedName>
</protein>
<dbReference type="AlphaFoldDB" id="A0A412Z927"/>
<accession>A0A412Z927</accession>
<sequence>MIVIEIPGRKPLRINHVVLDYNGTAAVDGMLLKGVKERIARLKELAHVYVLTADTYGTVTRQCGPLGITVRTFPREGAAGCKEEIVKGLEGGVACLGNGFNDIQMFDAAQLSIAVLEREGMCAALLSHASVVVRSIEDGLDLLLKPDRLRATLRS</sequence>
<evidence type="ECO:0000313" key="2">
    <source>
        <dbReference type="Proteomes" id="UP000284543"/>
    </source>
</evidence>
<evidence type="ECO:0000313" key="1">
    <source>
        <dbReference type="EMBL" id="RGV76609.1"/>
    </source>
</evidence>
<dbReference type="SUPFAM" id="SSF56784">
    <property type="entry name" value="HAD-like"/>
    <property type="match status" value="1"/>
</dbReference>
<name>A0A412Z927_9FIRM</name>